<proteinExistence type="predicted"/>
<organism evidence="2 3">
    <name type="scientific">Micromonospora echinofusca</name>
    <dbReference type="NCBI Taxonomy" id="47858"/>
    <lineage>
        <taxon>Bacteria</taxon>
        <taxon>Bacillati</taxon>
        <taxon>Actinomycetota</taxon>
        <taxon>Actinomycetes</taxon>
        <taxon>Micromonosporales</taxon>
        <taxon>Micromonosporaceae</taxon>
        <taxon>Micromonospora</taxon>
    </lineage>
</organism>
<feature type="compositionally biased region" description="Basic and acidic residues" evidence="1">
    <location>
        <begin position="37"/>
        <end position="53"/>
    </location>
</feature>
<name>A0A1C5G911_MICEH</name>
<evidence type="ECO:0000313" key="2">
    <source>
        <dbReference type="EMBL" id="SCG15506.1"/>
    </source>
</evidence>
<sequence>MMPEGCRGGYSSSPRQLGQLGQVLAASVDAVAERPDWRTDRARRRLTDGKEPGLEPVFT</sequence>
<keyword evidence="3" id="KW-1185">Reference proteome</keyword>
<protein>
    <submittedName>
        <fullName evidence="2">Uncharacterized protein</fullName>
    </submittedName>
</protein>
<reference evidence="2 3" key="1">
    <citation type="submission" date="2016-06" db="EMBL/GenBank/DDBJ databases">
        <authorList>
            <person name="Kjaerup R.B."/>
            <person name="Dalgaard T.S."/>
            <person name="Juul-Madsen H.R."/>
        </authorList>
    </citation>
    <scope>NUCLEOTIDE SEQUENCE [LARGE SCALE GENOMIC DNA]</scope>
    <source>
        <strain evidence="2 3">DSM 43913</strain>
    </source>
</reference>
<gene>
    <name evidence="2" type="ORF">GA0070610_1740</name>
</gene>
<dbReference type="AlphaFoldDB" id="A0A1C5G911"/>
<dbReference type="EMBL" id="LT607733">
    <property type="protein sequence ID" value="SCG15506.1"/>
    <property type="molecule type" value="Genomic_DNA"/>
</dbReference>
<accession>A0A1C5G911</accession>
<evidence type="ECO:0000313" key="3">
    <source>
        <dbReference type="Proteomes" id="UP000198251"/>
    </source>
</evidence>
<feature type="region of interest" description="Disordered" evidence="1">
    <location>
        <begin position="37"/>
        <end position="59"/>
    </location>
</feature>
<dbReference type="Proteomes" id="UP000198251">
    <property type="component" value="Chromosome I"/>
</dbReference>
<evidence type="ECO:0000256" key="1">
    <source>
        <dbReference type="SAM" id="MobiDB-lite"/>
    </source>
</evidence>